<sequence length="314" mass="34014">MSDSQKPHSRPSEIPGSRFRSEDAPSGMSDGLNEVLFVRSFRQDSWRRFSKNKLAIFGLVLVIFLLLVGLIGPFLVQDPLAQERLIFKSTPDAQHWFGTDNLGRDLFARVIYGIRLSLLIGCAVVFLETTIGIALGALAGWKGRHTDSIIMRIIDVFLGIPYLILAFAFIAAIGEGVGAVIITLAFTSWLTTARVVRAGFLQAKQYDYVEAARAVGVPAPRIIWRHILPNVIQPIIVLVAVGIGAAVLAEAALSFLGVGVQEPTPSLGLMISTAQNFFSTAPHLLIFPALAIVLTVLGFLLVGDGLRDALDVKE</sequence>
<dbReference type="Gene3D" id="1.10.3720.10">
    <property type="entry name" value="MetI-like"/>
    <property type="match status" value="1"/>
</dbReference>
<feature type="transmembrane region" description="Helical" evidence="8">
    <location>
        <begin position="280"/>
        <end position="303"/>
    </location>
</feature>
<evidence type="ECO:0000313" key="10">
    <source>
        <dbReference type="EMBL" id="CAB4707011.1"/>
    </source>
</evidence>
<evidence type="ECO:0000256" key="4">
    <source>
        <dbReference type="ARBA" id="ARBA00022692"/>
    </source>
</evidence>
<evidence type="ECO:0000256" key="1">
    <source>
        <dbReference type="ARBA" id="ARBA00004651"/>
    </source>
</evidence>
<evidence type="ECO:0000256" key="2">
    <source>
        <dbReference type="ARBA" id="ARBA00022448"/>
    </source>
</evidence>
<feature type="transmembrane region" description="Helical" evidence="8">
    <location>
        <begin position="179"/>
        <end position="196"/>
    </location>
</feature>
<keyword evidence="5 8" id="KW-1133">Transmembrane helix</keyword>
<protein>
    <submittedName>
        <fullName evidence="12">Unannotated protein</fullName>
    </submittedName>
</protein>
<reference evidence="12" key="1">
    <citation type="submission" date="2020-05" db="EMBL/GenBank/DDBJ databases">
        <authorList>
            <person name="Chiriac C."/>
            <person name="Salcher M."/>
            <person name="Ghai R."/>
            <person name="Kavagutti S V."/>
        </authorList>
    </citation>
    <scope>NUCLEOTIDE SEQUENCE</scope>
</reference>
<dbReference type="PANTHER" id="PTHR43386:SF1">
    <property type="entry name" value="D,D-DIPEPTIDE TRANSPORT SYSTEM PERMEASE PROTEIN DDPC-RELATED"/>
    <property type="match status" value="1"/>
</dbReference>
<dbReference type="GO" id="GO:0055085">
    <property type="term" value="P:transmembrane transport"/>
    <property type="evidence" value="ECO:0007669"/>
    <property type="project" value="InterPro"/>
</dbReference>
<dbReference type="AlphaFoldDB" id="A0A6J7LT31"/>
<evidence type="ECO:0000256" key="6">
    <source>
        <dbReference type="ARBA" id="ARBA00023136"/>
    </source>
</evidence>
<dbReference type="InterPro" id="IPR025966">
    <property type="entry name" value="OppC_N"/>
</dbReference>
<evidence type="ECO:0000256" key="8">
    <source>
        <dbReference type="SAM" id="Phobius"/>
    </source>
</evidence>
<dbReference type="InterPro" id="IPR000515">
    <property type="entry name" value="MetI-like"/>
</dbReference>
<dbReference type="Pfam" id="PF12911">
    <property type="entry name" value="OppC_N"/>
    <property type="match status" value="1"/>
</dbReference>
<dbReference type="CDD" id="cd06261">
    <property type="entry name" value="TM_PBP2"/>
    <property type="match status" value="1"/>
</dbReference>
<dbReference type="InterPro" id="IPR050366">
    <property type="entry name" value="BP-dependent_transpt_permease"/>
</dbReference>
<dbReference type="EMBL" id="CAFBOG010000029">
    <property type="protein sequence ID" value="CAB4971960.1"/>
    <property type="molecule type" value="Genomic_DNA"/>
</dbReference>
<dbReference type="PROSITE" id="PS50928">
    <property type="entry name" value="ABC_TM1"/>
    <property type="match status" value="1"/>
</dbReference>
<keyword evidence="3" id="KW-1003">Cell membrane</keyword>
<evidence type="ECO:0000313" key="12">
    <source>
        <dbReference type="EMBL" id="CAB4971960.1"/>
    </source>
</evidence>
<feature type="region of interest" description="Disordered" evidence="7">
    <location>
        <begin position="1"/>
        <end position="27"/>
    </location>
</feature>
<feature type="domain" description="ABC transmembrane type-1" evidence="9">
    <location>
        <begin position="114"/>
        <end position="303"/>
    </location>
</feature>
<dbReference type="EMBL" id="CAEZXS010000156">
    <property type="protein sequence ID" value="CAB4707011.1"/>
    <property type="molecule type" value="Genomic_DNA"/>
</dbReference>
<keyword evidence="2" id="KW-0813">Transport</keyword>
<feature type="transmembrane region" description="Helical" evidence="8">
    <location>
        <begin position="153"/>
        <end position="173"/>
    </location>
</feature>
<evidence type="ECO:0000259" key="9">
    <source>
        <dbReference type="PROSITE" id="PS50928"/>
    </source>
</evidence>
<dbReference type="Pfam" id="PF00528">
    <property type="entry name" value="BPD_transp_1"/>
    <property type="match status" value="1"/>
</dbReference>
<accession>A0A6J7LT31</accession>
<evidence type="ECO:0000313" key="11">
    <source>
        <dbReference type="EMBL" id="CAB4814449.1"/>
    </source>
</evidence>
<dbReference type="EMBL" id="CAFBPW010000148">
    <property type="protein sequence ID" value="CAB5036402.1"/>
    <property type="molecule type" value="Genomic_DNA"/>
</dbReference>
<dbReference type="GO" id="GO:0005886">
    <property type="term" value="C:plasma membrane"/>
    <property type="evidence" value="ECO:0007669"/>
    <property type="project" value="UniProtKB-SubCell"/>
</dbReference>
<comment type="subcellular location">
    <subcellularLocation>
        <location evidence="1">Cell membrane</location>
        <topology evidence="1">Multi-pass membrane protein</topology>
    </subcellularLocation>
</comment>
<gene>
    <name evidence="10" type="ORF">UFOPK2582_01226</name>
    <name evidence="11" type="ORF">UFOPK3046_01355</name>
    <name evidence="12" type="ORF">UFOPK3914_00481</name>
    <name evidence="13" type="ORF">UFOPK4173_01237</name>
    <name evidence="14" type="ORF">UFOPK4354_01529</name>
</gene>
<keyword evidence="4 8" id="KW-0812">Transmembrane</keyword>
<dbReference type="EMBL" id="CAFAAQ010000136">
    <property type="protein sequence ID" value="CAB4814449.1"/>
    <property type="molecule type" value="Genomic_DNA"/>
</dbReference>
<name>A0A6J7LT31_9ZZZZ</name>
<evidence type="ECO:0000313" key="14">
    <source>
        <dbReference type="EMBL" id="CAB5068520.1"/>
    </source>
</evidence>
<dbReference type="PANTHER" id="PTHR43386">
    <property type="entry name" value="OLIGOPEPTIDE TRANSPORT SYSTEM PERMEASE PROTEIN APPC"/>
    <property type="match status" value="1"/>
</dbReference>
<evidence type="ECO:0000256" key="7">
    <source>
        <dbReference type="SAM" id="MobiDB-lite"/>
    </source>
</evidence>
<organism evidence="12">
    <name type="scientific">freshwater metagenome</name>
    <dbReference type="NCBI Taxonomy" id="449393"/>
    <lineage>
        <taxon>unclassified sequences</taxon>
        <taxon>metagenomes</taxon>
        <taxon>ecological metagenomes</taxon>
    </lineage>
</organism>
<dbReference type="EMBL" id="CAFBQW010000202">
    <property type="protein sequence ID" value="CAB5068520.1"/>
    <property type="molecule type" value="Genomic_DNA"/>
</dbReference>
<evidence type="ECO:0000256" key="5">
    <source>
        <dbReference type="ARBA" id="ARBA00022989"/>
    </source>
</evidence>
<feature type="transmembrane region" description="Helical" evidence="8">
    <location>
        <begin position="235"/>
        <end position="260"/>
    </location>
</feature>
<keyword evidence="6 8" id="KW-0472">Membrane</keyword>
<evidence type="ECO:0000313" key="13">
    <source>
        <dbReference type="EMBL" id="CAB5036402.1"/>
    </source>
</evidence>
<proteinExistence type="predicted"/>
<dbReference type="SUPFAM" id="SSF161098">
    <property type="entry name" value="MetI-like"/>
    <property type="match status" value="1"/>
</dbReference>
<feature type="transmembrane region" description="Helical" evidence="8">
    <location>
        <begin position="116"/>
        <end position="141"/>
    </location>
</feature>
<evidence type="ECO:0000256" key="3">
    <source>
        <dbReference type="ARBA" id="ARBA00022475"/>
    </source>
</evidence>
<feature type="transmembrane region" description="Helical" evidence="8">
    <location>
        <begin position="54"/>
        <end position="76"/>
    </location>
</feature>
<dbReference type="InterPro" id="IPR035906">
    <property type="entry name" value="MetI-like_sf"/>
</dbReference>